<dbReference type="InterPro" id="IPR015422">
    <property type="entry name" value="PyrdxlP-dep_Trfase_small"/>
</dbReference>
<gene>
    <name evidence="6" type="ORF">CSW30_03620</name>
</gene>
<evidence type="ECO:0000313" key="7">
    <source>
        <dbReference type="Proteomes" id="UP000287173"/>
    </source>
</evidence>
<evidence type="ECO:0000256" key="1">
    <source>
        <dbReference type="ARBA" id="ARBA00001933"/>
    </source>
</evidence>
<dbReference type="GO" id="GO:0030170">
    <property type="term" value="F:pyridoxal phosphate binding"/>
    <property type="evidence" value="ECO:0007669"/>
    <property type="project" value="InterPro"/>
</dbReference>
<evidence type="ECO:0000259" key="5">
    <source>
        <dbReference type="Pfam" id="PF00155"/>
    </source>
</evidence>
<dbReference type="PROSITE" id="PS00105">
    <property type="entry name" value="AA_TRANSFER_CLASS_1"/>
    <property type="match status" value="1"/>
</dbReference>
<dbReference type="InterPro" id="IPR050881">
    <property type="entry name" value="LL-DAP_aminotransferase"/>
</dbReference>
<dbReference type="Proteomes" id="UP000287173">
    <property type="component" value="Unassembled WGS sequence"/>
</dbReference>
<dbReference type="InterPro" id="IPR015424">
    <property type="entry name" value="PyrdxlP-dep_Trfase"/>
</dbReference>
<feature type="domain" description="Aminotransferase class I/classII large" evidence="5">
    <location>
        <begin position="27"/>
        <end position="370"/>
    </location>
</feature>
<evidence type="ECO:0000313" key="6">
    <source>
        <dbReference type="EMBL" id="RTI10646.1"/>
    </source>
</evidence>
<dbReference type="InterPro" id="IPR015421">
    <property type="entry name" value="PyrdxlP-dep_Trfase_major"/>
</dbReference>
<accession>A0A430UR52</accession>
<sequence>MSRVPEASVFLVVDEAKRKAREKGIRLIDLSIGSSDLLPPAEPLRTLREALSDPSTYGYCLKSCTLPFLEEASRWYQGRYGVRLDPRREALALIGSQEGLAHLLLALTEPQDLLLLLPEVAYPSYFGAAQVASLKTHLIPLREDGLADLSRVPEYVWKEAKILLLNYPNNPTGALADWAYFEEALSLARKHGLWLIHDNPYVDQVYEGEAPSPLALPGAKGRVVELFSLSKSYNLAGFRLGFALGNEEAIARLERVKGVIDFNQYAGILRMGIAALRTPREVTRGFAQVYQKRALGMAEALKGALDLLSPKATMYLWGKLPQGMDDLEFTLSLVERGVAVAPGRGFGPGGRGHVRIALVQPMETLQEAARILREALD</sequence>
<dbReference type="RefSeq" id="WP_126218370.1">
    <property type="nucleotide sequence ID" value="NZ_PEMG01000075.1"/>
</dbReference>
<dbReference type="EC" id="2.6.1.-" evidence="4"/>
<comment type="caution">
    <text evidence="6">The sequence shown here is derived from an EMBL/GenBank/DDBJ whole genome shotgun (WGS) entry which is preliminary data.</text>
</comment>
<protein>
    <recommendedName>
        <fullName evidence="4">Aminotransferase</fullName>
        <ecNumber evidence="4">2.6.1.-</ecNumber>
    </recommendedName>
</protein>
<dbReference type="Gene3D" id="3.40.640.10">
    <property type="entry name" value="Type I PLP-dependent aspartate aminotransferase-like (Major domain)"/>
    <property type="match status" value="1"/>
</dbReference>
<dbReference type="InterPro" id="IPR004838">
    <property type="entry name" value="NHTrfase_class1_PyrdxlP-BS"/>
</dbReference>
<dbReference type="SUPFAM" id="SSF53383">
    <property type="entry name" value="PLP-dependent transferases"/>
    <property type="match status" value="1"/>
</dbReference>
<dbReference type="Pfam" id="PF00155">
    <property type="entry name" value="Aminotran_1_2"/>
    <property type="match status" value="1"/>
</dbReference>
<reference evidence="6 7" key="1">
    <citation type="journal article" date="2019" name="Extremophiles">
        <title>Biogeography of thermophiles and predominance of Thermus scotoductus in domestic water heaters.</title>
        <authorList>
            <person name="Wilpiszeski R.L."/>
            <person name="Zhang Z."/>
            <person name="House C.H."/>
        </authorList>
    </citation>
    <scope>NUCLEOTIDE SEQUENCE [LARGE SCALE GENOMIC DNA]</scope>
    <source>
        <strain evidence="6 7">17_S17</strain>
    </source>
</reference>
<evidence type="ECO:0000256" key="3">
    <source>
        <dbReference type="ARBA" id="ARBA00022679"/>
    </source>
</evidence>
<dbReference type="Gene3D" id="3.90.1150.10">
    <property type="entry name" value="Aspartate Aminotransferase, domain 1"/>
    <property type="match status" value="1"/>
</dbReference>
<dbReference type="PANTHER" id="PTHR42832">
    <property type="entry name" value="AMINO ACID AMINOTRANSFERASE"/>
    <property type="match status" value="1"/>
</dbReference>
<dbReference type="CDD" id="cd00609">
    <property type="entry name" value="AAT_like"/>
    <property type="match status" value="1"/>
</dbReference>
<dbReference type="InterPro" id="IPR004839">
    <property type="entry name" value="Aminotransferase_I/II_large"/>
</dbReference>
<name>A0A430UR52_THESC</name>
<evidence type="ECO:0000256" key="4">
    <source>
        <dbReference type="RuleBase" id="RU000481"/>
    </source>
</evidence>
<proteinExistence type="inferred from homology"/>
<dbReference type="GO" id="GO:0008483">
    <property type="term" value="F:transaminase activity"/>
    <property type="evidence" value="ECO:0007669"/>
    <property type="project" value="UniProtKB-KW"/>
</dbReference>
<keyword evidence="2 4" id="KW-0032">Aminotransferase</keyword>
<dbReference type="EMBL" id="PEMG01000075">
    <property type="protein sequence ID" value="RTI10646.1"/>
    <property type="molecule type" value="Genomic_DNA"/>
</dbReference>
<dbReference type="AlphaFoldDB" id="A0A430UR52"/>
<keyword evidence="3 4" id="KW-0808">Transferase</keyword>
<evidence type="ECO:0000256" key="2">
    <source>
        <dbReference type="ARBA" id="ARBA00022576"/>
    </source>
</evidence>
<comment type="cofactor">
    <cofactor evidence="1 4">
        <name>pyridoxal 5'-phosphate</name>
        <dbReference type="ChEBI" id="CHEBI:597326"/>
    </cofactor>
</comment>
<dbReference type="PANTHER" id="PTHR42832:SF2">
    <property type="entry name" value="ASPARTATE TRANSAMINASE"/>
    <property type="match status" value="1"/>
</dbReference>
<organism evidence="6 7">
    <name type="scientific">Thermus scotoductus</name>
    <dbReference type="NCBI Taxonomy" id="37636"/>
    <lineage>
        <taxon>Bacteria</taxon>
        <taxon>Thermotogati</taxon>
        <taxon>Deinococcota</taxon>
        <taxon>Deinococci</taxon>
        <taxon>Thermales</taxon>
        <taxon>Thermaceae</taxon>
        <taxon>Thermus</taxon>
    </lineage>
</organism>
<comment type="similarity">
    <text evidence="4">Belongs to the class-I pyridoxal-phosphate-dependent aminotransferase family.</text>
</comment>